<reference evidence="2 3" key="1">
    <citation type="journal article" date="2019" name="Nat. Ecol. Evol.">
        <title>Megaphylogeny resolves global patterns of mushroom evolution.</title>
        <authorList>
            <person name="Varga T."/>
            <person name="Krizsan K."/>
            <person name="Foldi C."/>
            <person name="Dima B."/>
            <person name="Sanchez-Garcia M."/>
            <person name="Sanchez-Ramirez S."/>
            <person name="Szollosi G.J."/>
            <person name="Szarkandi J.G."/>
            <person name="Papp V."/>
            <person name="Albert L."/>
            <person name="Andreopoulos W."/>
            <person name="Angelini C."/>
            <person name="Antonin V."/>
            <person name="Barry K.W."/>
            <person name="Bougher N.L."/>
            <person name="Buchanan P."/>
            <person name="Buyck B."/>
            <person name="Bense V."/>
            <person name="Catcheside P."/>
            <person name="Chovatia M."/>
            <person name="Cooper J."/>
            <person name="Damon W."/>
            <person name="Desjardin D."/>
            <person name="Finy P."/>
            <person name="Geml J."/>
            <person name="Haridas S."/>
            <person name="Hughes K."/>
            <person name="Justo A."/>
            <person name="Karasinski D."/>
            <person name="Kautmanova I."/>
            <person name="Kiss B."/>
            <person name="Kocsube S."/>
            <person name="Kotiranta H."/>
            <person name="LaButti K.M."/>
            <person name="Lechner B.E."/>
            <person name="Liimatainen K."/>
            <person name="Lipzen A."/>
            <person name="Lukacs Z."/>
            <person name="Mihaltcheva S."/>
            <person name="Morgado L.N."/>
            <person name="Niskanen T."/>
            <person name="Noordeloos M.E."/>
            <person name="Ohm R.A."/>
            <person name="Ortiz-Santana B."/>
            <person name="Ovrebo C."/>
            <person name="Racz N."/>
            <person name="Riley R."/>
            <person name="Savchenko A."/>
            <person name="Shiryaev A."/>
            <person name="Soop K."/>
            <person name="Spirin V."/>
            <person name="Szebenyi C."/>
            <person name="Tomsovsky M."/>
            <person name="Tulloss R.E."/>
            <person name="Uehling J."/>
            <person name="Grigoriev I.V."/>
            <person name="Vagvolgyi C."/>
            <person name="Papp T."/>
            <person name="Martin F.M."/>
            <person name="Miettinen O."/>
            <person name="Hibbett D.S."/>
            <person name="Nagy L.G."/>
        </authorList>
    </citation>
    <scope>NUCLEOTIDE SEQUENCE [LARGE SCALE GENOMIC DNA]</scope>
    <source>
        <strain evidence="2 3">CBS 962.96</strain>
    </source>
</reference>
<evidence type="ECO:0000313" key="3">
    <source>
        <dbReference type="Proteomes" id="UP000297245"/>
    </source>
</evidence>
<feature type="compositionally biased region" description="Basic and acidic residues" evidence="1">
    <location>
        <begin position="87"/>
        <end position="104"/>
    </location>
</feature>
<organism evidence="2 3">
    <name type="scientific">Dendrothele bispora (strain CBS 962.96)</name>
    <dbReference type="NCBI Taxonomy" id="1314807"/>
    <lineage>
        <taxon>Eukaryota</taxon>
        <taxon>Fungi</taxon>
        <taxon>Dikarya</taxon>
        <taxon>Basidiomycota</taxon>
        <taxon>Agaricomycotina</taxon>
        <taxon>Agaricomycetes</taxon>
        <taxon>Agaricomycetidae</taxon>
        <taxon>Agaricales</taxon>
        <taxon>Agaricales incertae sedis</taxon>
        <taxon>Dendrothele</taxon>
    </lineage>
</organism>
<name>A0A4S8L1G7_DENBC</name>
<feature type="region of interest" description="Disordered" evidence="1">
    <location>
        <begin position="83"/>
        <end position="104"/>
    </location>
</feature>
<evidence type="ECO:0000313" key="2">
    <source>
        <dbReference type="EMBL" id="THU82111.1"/>
    </source>
</evidence>
<proteinExistence type="predicted"/>
<protein>
    <submittedName>
        <fullName evidence="2">Uncharacterized protein</fullName>
    </submittedName>
</protein>
<accession>A0A4S8L1G7</accession>
<dbReference type="Proteomes" id="UP000297245">
    <property type="component" value="Unassembled WGS sequence"/>
</dbReference>
<evidence type="ECO:0000256" key="1">
    <source>
        <dbReference type="SAM" id="MobiDB-lite"/>
    </source>
</evidence>
<sequence>MCVLSSNAYMHMHTYVFAFLAFFAPVFQPSLFKIWSPESGPYLLFIDSPLLCFVTDPISSFCPRLLSHAYMSLVPLVPTHLFPTSRDTSKERTGRGRYLETRSDQPDSPYLYALGANSLRLATR</sequence>
<gene>
    <name evidence="2" type="ORF">K435DRAFT_462894</name>
</gene>
<dbReference type="EMBL" id="ML179757">
    <property type="protein sequence ID" value="THU82111.1"/>
    <property type="molecule type" value="Genomic_DNA"/>
</dbReference>
<keyword evidence="3" id="KW-1185">Reference proteome</keyword>
<dbReference type="AlphaFoldDB" id="A0A4S8L1G7"/>